<dbReference type="PROSITE" id="PS50103">
    <property type="entry name" value="ZF_C3H1"/>
    <property type="match status" value="1"/>
</dbReference>
<reference evidence="8 9" key="1">
    <citation type="submission" date="2015-05" db="EMBL/GenBank/DDBJ databases">
        <authorList>
            <person name="Wang D.B."/>
            <person name="Wang M."/>
        </authorList>
    </citation>
    <scope>NUCLEOTIDE SEQUENCE [LARGE SCALE GENOMIC DNA]</scope>
    <source>
        <strain evidence="8">VL1</strain>
    </source>
</reference>
<dbReference type="Pfam" id="PF25540">
    <property type="entry name" value="DUF7923"/>
    <property type="match status" value="1"/>
</dbReference>
<feature type="non-terminal residue" evidence="8">
    <location>
        <position position="1"/>
    </location>
</feature>
<dbReference type="InterPro" id="IPR057654">
    <property type="entry name" value="Znf-CCCH_tandem"/>
</dbReference>
<evidence type="ECO:0000259" key="7">
    <source>
        <dbReference type="PROSITE" id="PS50103"/>
    </source>
</evidence>
<sequence>QPTGLLPHPPTATKSSPPDPFKAYPTSLPSVDISPPMDRLQMGPPPALFTPAQRHNSMPVKMDVHESDLLGFNHRFQSIREQREASEGLIQELLTYCERAQEGLRQENATLRHQLSESQLDLDDARTSRREFQRRLEVADVHVQSMSDEITSANNRNLYVLVLIDGDGLIFQDHFIQAGIEGGKKAAYALRRAILSLCGKFADGVEIVAKVCANLTGLARAVRRDGCIEAEFDLKEFALGFTQAKAHFDFIDVGYGKERADSKIKELTRWHLRNHNCKQILLGVSHDAGYAPFLDEILQDHVSRARVTVIEGFPTVRELRNTNVNVIQFGELFRADKLINRSPDSSRNGSFAFGPGQQGQLQTQALATMTMPLASNATLEAPPAAPPVMAPAAPTLPASWAAVTRSATPPPQITTPLAGKMAAAKARGASSLAKAAAVAWDPGPRGLDAPVAVVPVALDSIKKRKDTDKLCNNHYLRGPCVKGSDCCFEHRYKPTLDEIHAIAHLARLNPCTKGQECDVENCIYGHHVSGRYPTSTALHLPAVLEGAFLWAGTIRPHVQKPWPLARLITLTFTTPPSPPRSLPPPPSPSTSTTAITFDLHHRHHLRPPPPPSPSASTPPRRQFEGLEPPPRTAMSHARIEEVSDSDLESASDPSEGDIDDFDDADILRRVDPKRETPAQTNVPTPQTARPSAPAAGQAPDANFHTTADASQYADYHCLYPVYFDASRTRAEGRRVSAARAVRNPLAREIVNACAALRIPTLFEPGKSHPKDWANPGRVKVRLPRDDPAVTPTRPVDGKHHLYLLVADHLRAHPAAEDSLTLRARIQGVPPAIDPAQPWPRPAVPRGWKMGDLLPYISPAMTGGGVSENLFGDMMKEMQHGGGPAADNPMAALMAQGMPGAGGNAIEDKPGKKKKGKGKA</sequence>
<feature type="region of interest" description="Disordered" evidence="6">
    <location>
        <begin position="892"/>
        <end position="919"/>
    </location>
</feature>
<keyword evidence="9" id="KW-1185">Reference proteome</keyword>
<dbReference type="Pfam" id="PF01922">
    <property type="entry name" value="SRP19"/>
    <property type="match status" value="1"/>
</dbReference>
<dbReference type="InterPro" id="IPR002778">
    <property type="entry name" value="Signal_recog_particle_SRP19"/>
</dbReference>
<feature type="region of interest" description="Disordered" evidence="6">
    <location>
        <begin position="602"/>
        <end position="702"/>
    </location>
</feature>
<feature type="compositionally biased region" description="Basic and acidic residues" evidence="6">
    <location>
        <begin position="665"/>
        <end position="676"/>
    </location>
</feature>
<dbReference type="Proteomes" id="UP000044602">
    <property type="component" value="Unassembled WGS sequence"/>
</dbReference>
<feature type="domain" description="C3H1-type" evidence="7">
    <location>
        <begin position="465"/>
        <end position="493"/>
    </location>
</feature>
<dbReference type="GO" id="GO:0005786">
    <property type="term" value="C:signal recognition particle, endoplasmic reticulum targeting"/>
    <property type="evidence" value="ECO:0007669"/>
    <property type="project" value="UniProtKB-KW"/>
</dbReference>
<accession>A0A0G4KY99</accession>
<dbReference type="AlphaFoldDB" id="A0A0G4KY99"/>
<dbReference type="InterPro" id="IPR036521">
    <property type="entry name" value="SRP19-like_sf"/>
</dbReference>
<evidence type="ECO:0000256" key="1">
    <source>
        <dbReference type="ARBA" id="ARBA00004496"/>
    </source>
</evidence>
<dbReference type="STRING" id="100787.A0A0G4KY99"/>
<evidence type="ECO:0000256" key="3">
    <source>
        <dbReference type="ARBA" id="ARBA00023135"/>
    </source>
</evidence>
<evidence type="ECO:0000256" key="4">
    <source>
        <dbReference type="ARBA" id="ARBA00023274"/>
    </source>
</evidence>
<dbReference type="PANTHER" id="PTHR37543">
    <property type="entry name" value="CCCH ZINC FINGER DNA BINDING PROTEIN (AFU_ORTHOLOGUE AFUA_5G12760)"/>
    <property type="match status" value="1"/>
</dbReference>
<feature type="compositionally biased region" description="Acidic residues" evidence="6">
    <location>
        <begin position="642"/>
        <end position="664"/>
    </location>
</feature>
<name>A0A0G4KY99_VERLO</name>
<keyword evidence="2" id="KW-0963">Cytoplasm</keyword>
<keyword evidence="5" id="KW-0862">Zinc</keyword>
<feature type="compositionally biased region" description="Basic residues" evidence="6">
    <location>
        <begin position="910"/>
        <end position="919"/>
    </location>
</feature>
<evidence type="ECO:0000313" key="9">
    <source>
        <dbReference type="Proteomes" id="UP000044602"/>
    </source>
</evidence>
<dbReference type="FunFam" id="3.30.56.30:FF:000003">
    <property type="entry name" value="Signal recognition particle SEC65 subunit"/>
    <property type="match status" value="1"/>
</dbReference>
<keyword evidence="4" id="KW-0687">Ribonucleoprotein</keyword>
<evidence type="ECO:0000313" key="8">
    <source>
        <dbReference type="EMBL" id="CRK14360.1"/>
    </source>
</evidence>
<dbReference type="GO" id="GO:0008270">
    <property type="term" value="F:zinc ion binding"/>
    <property type="evidence" value="ECO:0007669"/>
    <property type="project" value="UniProtKB-KW"/>
</dbReference>
<organism evidence="8 9">
    <name type="scientific">Verticillium longisporum</name>
    <name type="common">Verticillium dahliae var. longisporum</name>
    <dbReference type="NCBI Taxonomy" id="100787"/>
    <lineage>
        <taxon>Eukaryota</taxon>
        <taxon>Fungi</taxon>
        <taxon>Dikarya</taxon>
        <taxon>Ascomycota</taxon>
        <taxon>Pezizomycotina</taxon>
        <taxon>Sordariomycetes</taxon>
        <taxon>Hypocreomycetidae</taxon>
        <taxon>Glomerellales</taxon>
        <taxon>Plectosphaerellaceae</taxon>
        <taxon>Verticillium</taxon>
    </lineage>
</organism>
<dbReference type="GO" id="GO:0008312">
    <property type="term" value="F:7S RNA binding"/>
    <property type="evidence" value="ECO:0007669"/>
    <property type="project" value="InterPro"/>
</dbReference>
<gene>
    <name evidence="8" type="ORF">BN1708_002634</name>
</gene>
<protein>
    <recommendedName>
        <fullName evidence="7">C3H1-type domain-containing protein</fullName>
    </recommendedName>
</protein>
<keyword evidence="5" id="KW-0863">Zinc-finger</keyword>
<dbReference type="SUPFAM" id="SSF69695">
    <property type="entry name" value="SRP19"/>
    <property type="match status" value="1"/>
</dbReference>
<dbReference type="Gene3D" id="3.30.56.30">
    <property type="entry name" value="Signal recognition particle, SRP19-like subunit"/>
    <property type="match status" value="1"/>
</dbReference>
<dbReference type="EMBL" id="CVQH01005557">
    <property type="protein sequence ID" value="CRK14360.1"/>
    <property type="molecule type" value="Genomic_DNA"/>
</dbReference>
<keyword evidence="3" id="KW-0733">Signal recognition particle</keyword>
<dbReference type="InterPro" id="IPR057683">
    <property type="entry name" value="DUF7923"/>
</dbReference>
<feature type="region of interest" description="Disordered" evidence="6">
    <location>
        <begin position="1"/>
        <end position="27"/>
    </location>
</feature>
<dbReference type="GO" id="GO:0006614">
    <property type="term" value="P:SRP-dependent cotranslational protein targeting to membrane"/>
    <property type="evidence" value="ECO:0007669"/>
    <property type="project" value="InterPro"/>
</dbReference>
<evidence type="ECO:0000256" key="6">
    <source>
        <dbReference type="SAM" id="MobiDB-lite"/>
    </source>
</evidence>
<evidence type="ECO:0000256" key="2">
    <source>
        <dbReference type="ARBA" id="ARBA00022490"/>
    </source>
</evidence>
<feature type="zinc finger region" description="C3H1-type" evidence="5">
    <location>
        <begin position="465"/>
        <end position="493"/>
    </location>
</feature>
<dbReference type="Pfam" id="PF25543">
    <property type="entry name" value="zf-CCCH_tandem"/>
    <property type="match status" value="1"/>
</dbReference>
<dbReference type="InterPro" id="IPR000571">
    <property type="entry name" value="Znf_CCCH"/>
</dbReference>
<comment type="subcellular location">
    <subcellularLocation>
        <location evidence="1">Cytoplasm</location>
    </subcellularLocation>
</comment>
<keyword evidence="5" id="KW-0479">Metal-binding</keyword>
<feature type="compositionally biased region" description="Polar residues" evidence="6">
    <location>
        <begin position="677"/>
        <end position="689"/>
    </location>
</feature>
<dbReference type="PANTHER" id="PTHR37543:SF1">
    <property type="entry name" value="CCCH ZINC FINGER DNA BINDING PROTEIN (AFU_ORTHOLOGUE AFUA_5G12760)"/>
    <property type="match status" value="1"/>
</dbReference>
<proteinExistence type="predicted"/>
<evidence type="ECO:0000256" key="5">
    <source>
        <dbReference type="PROSITE-ProRule" id="PRU00723"/>
    </source>
</evidence>
<dbReference type="Pfam" id="PF25542">
    <property type="entry name" value="zf-CCCH_12"/>
    <property type="match status" value="1"/>
</dbReference>